<name>A0AAN7MKN6_TRANT</name>
<feature type="transmembrane region" description="Helical" evidence="1">
    <location>
        <begin position="284"/>
        <end position="305"/>
    </location>
</feature>
<organism evidence="3 4">
    <name type="scientific">Trapa natans</name>
    <name type="common">Water chestnut</name>
    <dbReference type="NCBI Taxonomy" id="22666"/>
    <lineage>
        <taxon>Eukaryota</taxon>
        <taxon>Viridiplantae</taxon>
        <taxon>Streptophyta</taxon>
        <taxon>Embryophyta</taxon>
        <taxon>Tracheophyta</taxon>
        <taxon>Spermatophyta</taxon>
        <taxon>Magnoliopsida</taxon>
        <taxon>eudicotyledons</taxon>
        <taxon>Gunneridae</taxon>
        <taxon>Pentapetalae</taxon>
        <taxon>rosids</taxon>
        <taxon>malvids</taxon>
        <taxon>Myrtales</taxon>
        <taxon>Lythraceae</taxon>
        <taxon>Trapa</taxon>
    </lineage>
</organism>
<protein>
    <recommendedName>
        <fullName evidence="5">Ribosomal protein L34e superfamily protein</fullName>
    </recommendedName>
</protein>
<keyword evidence="1" id="KW-0472">Membrane</keyword>
<evidence type="ECO:0000313" key="3">
    <source>
        <dbReference type="EMBL" id="KAK4801082.1"/>
    </source>
</evidence>
<evidence type="ECO:0000313" key="4">
    <source>
        <dbReference type="Proteomes" id="UP001346149"/>
    </source>
</evidence>
<dbReference type="PANTHER" id="PTHR46996">
    <property type="entry name" value="OS05G0488500 PROTEIN"/>
    <property type="match status" value="1"/>
</dbReference>
<feature type="transmembrane region" description="Helical" evidence="1">
    <location>
        <begin position="235"/>
        <end position="257"/>
    </location>
</feature>
<evidence type="ECO:0000256" key="1">
    <source>
        <dbReference type="SAM" id="Phobius"/>
    </source>
</evidence>
<gene>
    <name evidence="3" type="ORF">SAY86_021569</name>
</gene>
<dbReference type="EMBL" id="JAXQNO010000003">
    <property type="protein sequence ID" value="KAK4801082.1"/>
    <property type="molecule type" value="Genomic_DNA"/>
</dbReference>
<accession>A0AAN7MKN6</accession>
<dbReference type="Proteomes" id="UP001346149">
    <property type="component" value="Unassembled WGS sequence"/>
</dbReference>
<reference evidence="3 4" key="1">
    <citation type="journal article" date="2023" name="Hortic Res">
        <title>Pangenome of water caltrop reveals structural variations and asymmetric subgenome divergence after allopolyploidization.</title>
        <authorList>
            <person name="Zhang X."/>
            <person name="Chen Y."/>
            <person name="Wang L."/>
            <person name="Yuan Y."/>
            <person name="Fang M."/>
            <person name="Shi L."/>
            <person name="Lu R."/>
            <person name="Comes H.P."/>
            <person name="Ma Y."/>
            <person name="Chen Y."/>
            <person name="Huang G."/>
            <person name="Zhou Y."/>
            <person name="Zheng Z."/>
            <person name="Qiu Y."/>
        </authorList>
    </citation>
    <scope>NUCLEOTIDE SEQUENCE [LARGE SCALE GENOMIC DNA]</scope>
    <source>
        <strain evidence="3">F231</strain>
    </source>
</reference>
<feature type="chain" id="PRO_5042879206" description="Ribosomal protein L34e superfamily protein" evidence="2">
    <location>
        <begin position="33"/>
        <end position="399"/>
    </location>
</feature>
<dbReference type="PANTHER" id="PTHR46996:SF4">
    <property type="entry name" value="RIBOSOMAL PROTEIN L34E SUPERFAMILY PROTEIN"/>
    <property type="match status" value="1"/>
</dbReference>
<sequence length="399" mass="43477">MGDTERKIVRYSKALVLFGFLLAASHVPAVDGYGFYGGWSSAHATFYGGSDASGTMDYKEMTPAMRRASNSSFLFLEIRTRPSASCWIGSQTLDGKTEPMMSPVLVLPLIVEVHDFPSGALSVRPTVSSPAVSGGISGDEIVFPKSLIARAFLRRRTVGFLFLSGFNPEMVDHYLPGSISDPKLVDQLAVMASTLSSLDLFPKSRANSHAHRNRKLPNSPSCPNFPACPQITRSAVIDIAILIAVVGAFGFLLYPYIKFVVVKLILMVGAISYSVKDEFCDAPLIYGSVGFSVFFAASATCVLVMCTSRKCENPNCRGLRKAAEFDIQLETEECVKNSSAGSNRYLFELPINHHRELKAGLRKMAPPNGRAVLVFRARCGCSVGRLEVPGPRKLRKTKK</sequence>
<dbReference type="AlphaFoldDB" id="A0AAN7MKN6"/>
<evidence type="ECO:0008006" key="5">
    <source>
        <dbReference type="Google" id="ProtNLM"/>
    </source>
</evidence>
<evidence type="ECO:0000256" key="2">
    <source>
        <dbReference type="SAM" id="SignalP"/>
    </source>
</evidence>
<keyword evidence="4" id="KW-1185">Reference proteome</keyword>
<keyword evidence="1" id="KW-0812">Transmembrane</keyword>
<keyword evidence="2" id="KW-0732">Signal</keyword>
<keyword evidence="1" id="KW-1133">Transmembrane helix</keyword>
<comment type="caution">
    <text evidence="3">The sequence shown here is derived from an EMBL/GenBank/DDBJ whole genome shotgun (WGS) entry which is preliminary data.</text>
</comment>
<proteinExistence type="predicted"/>
<feature type="signal peptide" evidence="2">
    <location>
        <begin position="1"/>
        <end position="32"/>
    </location>
</feature>